<feature type="compositionally biased region" description="Low complexity" evidence="1">
    <location>
        <begin position="98"/>
        <end position="121"/>
    </location>
</feature>
<proteinExistence type="predicted"/>
<organism evidence="2">
    <name type="scientific">Oryza sativa subsp. japonica</name>
    <name type="common">Rice</name>
    <dbReference type="NCBI Taxonomy" id="39947"/>
    <lineage>
        <taxon>Eukaryota</taxon>
        <taxon>Viridiplantae</taxon>
        <taxon>Streptophyta</taxon>
        <taxon>Embryophyta</taxon>
        <taxon>Tracheophyta</taxon>
        <taxon>Spermatophyta</taxon>
        <taxon>Magnoliopsida</taxon>
        <taxon>Liliopsida</taxon>
        <taxon>Poales</taxon>
        <taxon>Poaceae</taxon>
        <taxon>BOP clade</taxon>
        <taxon>Oryzoideae</taxon>
        <taxon>Oryzeae</taxon>
        <taxon>Oryzinae</taxon>
        <taxon>Oryza</taxon>
        <taxon>Oryza sativa</taxon>
    </lineage>
</organism>
<dbReference type="EMBL" id="CM000147">
    <property type="protein sequence ID" value="EEE50742.1"/>
    <property type="molecule type" value="Genomic_DNA"/>
</dbReference>
<dbReference type="AlphaFoldDB" id="A0A8J8YQT9"/>
<name>A0A8J8YQT9_ORYSJ</name>
<accession>A0A8J8YQT9</accession>
<protein>
    <submittedName>
        <fullName evidence="2">Uncharacterized protein</fullName>
    </submittedName>
</protein>
<feature type="region of interest" description="Disordered" evidence="1">
    <location>
        <begin position="89"/>
        <end position="143"/>
    </location>
</feature>
<dbReference type="Proteomes" id="UP000007752">
    <property type="component" value="Chromosome 10"/>
</dbReference>
<reference evidence="2" key="1">
    <citation type="journal article" date="2005" name="PLoS Biol.">
        <title>The genomes of Oryza sativa: a history of duplications.</title>
        <authorList>
            <person name="Yu J."/>
            <person name="Wang J."/>
            <person name="Lin W."/>
            <person name="Li S."/>
            <person name="Li H."/>
            <person name="Zhou J."/>
            <person name="Ni P."/>
            <person name="Dong W."/>
            <person name="Hu S."/>
            <person name="Zeng C."/>
            <person name="Zhang J."/>
            <person name="Zhang Y."/>
            <person name="Li R."/>
            <person name="Xu Z."/>
            <person name="Li S."/>
            <person name="Li X."/>
            <person name="Zheng H."/>
            <person name="Cong L."/>
            <person name="Lin L."/>
            <person name="Yin J."/>
            <person name="Geng J."/>
            <person name="Li G."/>
            <person name="Shi J."/>
            <person name="Liu J."/>
            <person name="Lv H."/>
            <person name="Li J."/>
            <person name="Wang J."/>
            <person name="Deng Y."/>
            <person name="Ran L."/>
            <person name="Shi X."/>
            <person name="Wang X."/>
            <person name="Wu Q."/>
            <person name="Li C."/>
            <person name="Ren X."/>
            <person name="Wang J."/>
            <person name="Wang X."/>
            <person name="Li D."/>
            <person name="Liu D."/>
            <person name="Zhang X."/>
            <person name="Ji Z."/>
            <person name="Zhao W."/>
            <person name="Sun Y."/>
            <person name="Zhang Z."/>
            <person name="Bao J."/>
            <person name="Han Y."/>
            <person name="Dong L."/>
            <person name="Ji J."/>
            <person name="Chen P."/>
            <person name="Wu S."/>
            <person name="Liu J."/>
            <person name="Xiao Y."/>
            <person name="Bu D."/>
            <person name="Tan J."/>
            <person name="Yang L."/>
            <person name="Ye C."/>
            <person name="Zhang J."/>
            <person name="Xu J."/>
            <person name="Zhou Y."/>
            <person name="Yu Y."/>
            <person name="Zhang B."/>
            <person name="Zhuang S."/>
            <person name="Wei H."/>
            <person name="Liu B."/>
            <person name="Lei M."/>
            <person name="Yu H."/>
            <person name="Li Y."/>
            <person name="Xu H."/>
            <person name="Wei S."/>
            <person name="He X."/>
            <person name="Fang L."/>
            <person name="Zhang Z."/>
            <person name="Zhang Y."/>
            <person name="Huang X."/>
            <person name="Su Z."/>
            <person name="Tong W."/>
            <person name="Li J."/>
            <person name="Tong Z."/>
            <person name="Li S."/>
            <person name="Ye J."/>
            <person name="Wang L."/>
            <person name="Fang L."/>
            <person name="Lei T."/>
            <person name="Chen C."/>
            <person name="Chen H."/>
            <person name="Xu Z."/>
            <person name="Li H."/>
            <person name="Huang H."/>
            <person name="Zhang F."/>
            <person name="Xu H."/>
            <person name="Li N."/>
            <person name="Zhao C."/>
            <person name="Li S."/>
            <person name="Dong L."/>
            <person name="Huang Y."/>
            <person name="Li L."/>
            <person name="Xi Y."/>
            <person name="Qi Q."/>
            <person name="Li W."/>
            <person name="Zhang B."/>
            <person name="Hu W."/>
            <person name="Zhang Y."/>
            <person name="Tian X."/>
            <person name="Jiao Y."/>
            <person name="Liang X."/>
            <person name="Jin J."/>
            <person name="Gao L."/>
            <person name="Zheng W."/>
            <person name="Hao B."/>
            <person name="Liu S."/>
            <person name="Wang W."/>
            <person name="Yuan L."/>
            <person name="Cao M."/>
            <person name="McDermott J."/>
            <person name="Samudrala R."/>
            <person name="Wang J."/>
            <person name="Wong G.K."/>
            <person name="Yang H."/>
        </authorList>
    </citation>
    <scope>NUCLEOTIDE SEQUENCE [LARGE SCALE GENOMIC DNA]</scope>
</reference>
<reference evidence="2" key="2">
    <citation type="submission" date="2008-12" db="EMBL/GenBank/DDBJ databases">
        <title>Improved gene annotation of the rice (Oryza sativa) genomes.</title>
        <authorList>
            <person name="Wang J."/>
            <person name="Li R."/>
            <person name="Fan W."/>
            <person name="Huang Q."/>
            <person name="Zhang J."/>
            <person name="Zhou Y."/>
            <person name="Hu Y."/>
            <person name="Zi S."/>
            <person name="Li J."/>
            <person name="Ni P."/>
            <person name="Zheng H."/>
            <person name="Zhang Y."/>
            <person name="Zhao M."/>
            <person name="Hao Q."/>
            <person name="McDermott J."/>
            <person name="Samudrala R."/>
            <person name="Kristiansen K."/>
            <person name="Wong G.K.-S."/>
        </authorList>
    </citation>
    <scope>NUCLEOTIDE SEQUENCE</scope>
</reference>
<gene>
    <name evidence="2" type="ORF">OsJ_31065</name>
</gene>
<evidence type="ECO:0000256" key="1">
    <source>
        <dbReference type="SAM" id="MobiDB-lite"/>
    </source>
</evidence>
<sequence>MPNEERLEKLEEGLEDRLPPHLHLHRRQPRDSPHRYTSLAAMRRPWKHPTPATTADAVAWHRAADLFLCEVGLLLRRRIPLTLLAAMRCPSKHPPPQRLGTALLTSASARSGSSSAAASSAVRQPPRCPHPSADEISGSELLA</sequence>
<evidence type="ECO:0000313" key="2">
    <source>
        <dbReference type="EMBL" id="EEE50742.1"/>
    </source>
</evidence>